<sequence length="296" mass="31710">MTGAAVRTAITAPSALPGAGFAIGYGTNGFTDHTLDTALRVLESNGYGALALTLGHPHLDPFAPDADERAARLRERLDELGWRVVVETGTRYLLDPYVKHRPTLVDEHAEPRMRFLRRAIDLAAILRADCVSLWSGVVPDDSAPDAARRRLVGRMREIVAYAEASGVVLGFEPEPGMLVETVADALRLREELGSPAALGITVDLGHCVVVEPEGVVGALRAAGALLVNVQVDDMSPEAHEHLELGHGRLDLAAALATLHELGYRGVAAVELPRHAHDAPGVASRSMRAIHDAWREP</sequence>
<evidence type="ECO:0000313" key="4">
    <source>
        <dbReference type="Proteomes" id="UP000293289"/>
    </source>
</evidence>
<dbReference type="InterPro" id="IPR036237">
    <property type="entry name" value="Xyl_isomerase-like_sf"/>
</dbReference>
<protein>
    <submittedName>
        <fullName evidence="3">Sugar phosphate isomerase/epimerase</fullName>
    </submittedName>
</protein>
<evidence type="ECO:0000256" key="1">
    <source>
        <dbReference type="ARBA" id="ARBA00023277"/>
    </source>
</evidence>
<reference evidence="3 4" key="1">
    <citation type="submission" date="2019-02" db="EMBL/GenBank/DDBJ databases">
        <title>Genomic Encyclopedia of Type Strains, Phase IV (KMG-IV): sequencing the most valuable type-strain genomes for metagenomic binning, comparative biology and taxonomic classification.</title>
        <authorList>
            <person name="Goeker M."/>
        </authorList>
    </citation>
    <scope>NUCLEOTIDE SEQUENCE [LARGE SCALE GENOMIC DNA]</scope>
    <source>
        <strain evidence="3 4">DSM 43045</strain>
    </source>
</reference>
<dbReference type="Proteomes" id="UP000293289">
    <property type="component" value="Unassembled WGS sequence"/>
</dbReference>
<accession>A0A4Q7M7J4</accession>
<keyword evidence="3" id="KW-0413">Isomerase</keyword>
<dbReference type="AlphaFoldDB" id="A0A4Q7M7J4"/>
<feature type="domain" description="Xylose isomerase-like TIM barrel" evidence="2">
    <location>
        <begin position="40"/>
        <end position="288"/>
    </location>
</feature>
<organism evidence="3 4">
    <name type="scientific">Agromyces ramosus</name>
    <dbReference type="NCBI Taxonomy" id="33879"/>
    <lineage>
        <taxon>Bacteria</taxon>
        <taxon>Bacillati</taxon>
        <taxon>Actinomycetota</taxon>
        <taxon>Actinomycetes</taxon>
        <taxon>Micrococcales</taxon>
        <taxon>Microbacteriaceae</taxon>
        <taxon>Agromyces</taxon>
    </lineage>
</organism>
<dbReference type="Pfam" id="PF01261">
    <property type="entry name" value="AP_endonuc_2"/>
    <property type="match status" value="1"/>
</dbReference>
<keyword evidence="4" id="KW-1185">Reference proteome</keyword>
<dbReference type="InterPro" id="IPR013022">
    <property type="entry name" value="Xyl_isomerase-like_TIM-brl"/>
</dbReference>
<dbReference type="GO" id="GO:0016853">
    <property type="term" value="F:isomerase activity"/>
    <property type="evidence" value="ECO:0007669"/>
    <property type="project" value="UniProtKB-KW"/>
</dbReference>
<keyword evidence="1" id="KW-0119">Carbohydrate metabolism</keyword>
<dbReference type="RefSeq" id="WP_207221889.1">
    <property type="nucleotide sequence ID" value="NZ_SGWY01000004.1"/>
</dbReference>
<dbReference type="SUPFAM" id="SSF51658">
    <property type="entry name" value="Xylose isomerase-like"/>
    <property type="match status" value="1"/>
</dbReference>
<comment type="caution">
    <text evidence="3">The sequence shown here is derived from an EMBL/GenBank/DDBJ whole genome shotgun (WGS) entry which is preliminary data.</text>
</comment>
<proteinExistence type="predicted"/>
<dbReference type="PANTHER" id="PTHR12110:SF52">
    <property type="entry name" value="XYLOSE ISOMERASE"/>
    <property type="match status" value="1"/>
</dbReference>
<dbReference type="PANTHER" id="PTHR12110">
    <property type="entry name" value="HYDROXYPYRUVATE ISOMERASE"/>
    <property type="match status" value="1"/>
</dbReference>
<dbReference type="InterPro" id="IPR050312">
    <property type="entry name" value="IolE/XylAMocC-like"/>
</dbReference>
<evidence type="ECO:0000259" key="2">
    <source>
        <dbReference type="Pfam" id="PF01261"/>
    </source>
</evidence>
<evidence type="ECO:0000313" key="3">
    <source>
        <dbReference type="EMBL" id="RZS63724.1"/>
    </source>
</evidence>
<dbReference type="Gene3D" id="3.20.20.150">
    <property type="entry name" value="Divalent-metal-dependent TIM barrel enzymes"/>
    <property type="match status" value="1"/>
</dbReference>
<name>A0A4Q7M7J4_9MICO</name>
<dbReference type="EMBL" id="SGWY01000004">
    <property type="protein sequence ID" value="RZS63724.1"/>
    <property type="molecule type" value="Genomic_DNA"/>
</dbReference>
<gene>
    <name evidence="3" type="ORF">EV187_3633</name>
</gene>